<gene>
    <name evidence="2" type="ORF">DEO27_019630</name>
</gene>
<keyword evidence="1" id="KW-0812">Transmembrane</keyword>
<name>A0A5C1I1N7_9SPHI</name>
<dbReference type="Proteomes" id="UP000251402">
    <property type="component" value="Chromosome"/>
</dbReference>
<sequence>MDMQDKELDRLFQQKLDNLEIQPSARVWQDISTELNADKRKRILLPLLSAAAGVILLITAGLLFIPKQPVKDNDKHHSTEIAKTHEPIKQPVAVKIEPVVPPTPAQNKVPANPVIAPVNNIAQTRKIKSKNNLTPAIPQPATSAQPPVIAHEGEPLFASDPAADYHVVKTAAPDTTTKISPKATLINSEKTQPVLIAQTPVQPAPATAKPVKKHRIRSLGDVFNVVIAAVDKRKDKVIEFSNTDEDDATITGLNLGFIKVKKDKDK</sequence>
<evidence type="ECO:0000313" key="3">
    <source>
        <dbReference type="Proteomes" id="UP000251402"/>
    </source>
</evidence>
<dbReference type="AlphaFoldDB" id="A0A5C1I1N7"/>
<dbReference type="KEGG" id="mrub:DEO27_019630"/>
<evidence type="ECO:0000256" key="1">
    <source>
        <dbReference type="SAM" id="Phobius"/>
    </source>
</evidence>
<proteinExistence type="predicted"/>
<keyword evidence="3" id="KW-1185">Reference proteome</keyword>
<keyword evidence="1" id="KW-1133">Transmembrane helix</keyword>
<keyword evidence="1" id="KW-0472">Membrane</keyword>
<feature type="transmembrane region" description="Helical" evidence="1">
    <location>
        <begin position="43"/>
        <end position="65"/>
    </location>
</feature>
<accession>A0A5C1I1N7</accession>
<dbReference type="OrthoDB" id="790344at2"/>
<protein>
    <submittedName>
        <fullName evidence="2">Uncharacterized protein</fullName>
    </submittedName>
</protein>
<reference evidence="2" key="1">
    <citation type="submission" date="2019-08" db="EMBL/GenBank/DDBJ databases">
        <title>Comparative genome analysis confer to the adaptation heavy metal polluted environment.</title>
        <authorList>
            <person name="Li Y."/>
        </authorList>
    </citation>
    <scope>NUCLEOTIDE SEQUENCE [LARGE SCALE GENOMIC DNA]</scope>
    <source>
        <strain evidence="2">P1</strain>
    </source>
</reference>
<evidence type="ECO:0000313" key="2">
    <source>
        <dbReference type="EMBL" id="QEM12142.1"/>
    </source>
</evidence>
<dbReference type="EMBL" id="CP043450">
    <property type="protein sequence ID" value="QEM12142.1"/>
    <property type="molecule type" value="Genomic_DNA"/>
</dbReference>
<organism evidence="2 3">
    <name type="scientific">Mucilaginibacter rubeus</name>
    <dbReference type="NCBI Taxonomy" id="2027860"/>
    <lineage>
        <taxon>Bacteria</taxon>
        <taxon>Pseudomonadati</taxon>
        <taxon>Bacteroidota</taxon>
        <taxon>Sphingobacteriia</taxon>
        <taxon>Sphingobacteriales</taxon>
        <taxon>Sphingobacteriaceae</taxon>
        <taxon>Mucilaginibacter</taxon>
    </lineage>
</organism>